<comment type="subcellular location">
    <subcellularLocation>
        <location evidence="1 5 6">Nucleus</location>
    </subcellularLocation>
</comment>
<dbReference type="PANTHER" id="PTHR24339">
    <property type="entry name" value="HOMEOBOX PROTEIN EMX-RELATED"/>
    <property type="match status" value="1"/>
</dbReference>
<dbReference type="InterPro" id="IPR020479">
    <property type="entry name" value="HD_metazoa"/>
</dbReference>
<comment type="caution">
    <text evidence="8">The sequence shown here is derived from an EMBL/GenBank/DDBJ whole genome shotgun (WGS) entry which is preliminary data.</text>
</comment>
<evidence type="ECO:0000313" key="8">
    <source>
        <dbReference type="EMBL" id="KAL2077404.1"/>
    </source>
</evidence>
<dbReference type="Gene3D" id="1.10.10.60">
    <property type="entry name" value="Homeodomain-like"/>
    <property type="match status" value="1"/>
</dbReference>
<dbReference type="GO" id="GO:0005634">
    <property type="term" value="C:nucleus"/>
    <property type="evidence" value="ECO:0007669"/>
    <property type="project" value="UniProtKB-SubCell"/>
</dbReference>
<dbReference type="InterPro" id="IPR001356">
    <property type="entry name" value="HD"/>
</dbReference>
<dbReference type="PROSITE" id="PS00027">
    <property type="entry name" value="HOMEOBOX_1"/>
    <property type="match status" value="1"/>
</dbReference>
<dbReference type="InterPro" id="IPR050877">
    <property type="entry name" value="EMX-VAX-Noto_Homeobox_TFs"/>
</dbReference>
<dbReference type="PANTHER" id="PTHR24339:SF67">
    <property type="entry name" value="GNOT1 HOMEODOMAIN PROTEIN-RELATED"/>
    <property type="match status" value="1"/>
</dbReference>
<feature type="domain" description="Homeobox" evidence="7">
    <location>
        <begin position="143"/>
        <end position="203"/>
    </location>
</feature>
<dbReference type="GO" id="GO:0003677">
    <property type="term" value="F:DNA binding"/>
    <property type="evidence" value="ECO:0007669"/>
    <property type="project" value="UniProtKB-UniRule"/>
</dbReference>
<dbReference type="InterPro" id="IPR009057">
    <property type="entry name" value="Homeodomain-like_sf"/>
</dbReference>
<evidence type="ECO:0000256" key="6">
    <source>
        <dbReference type="RuleBase" id="RU000682"/>
    </source>
</evidence>
<evidence type="ECO:0000313" key="9">
    <source>
        <dbReference type="Proteomes" id="UP001591681"/>
    </source>
</evidence>
<dbReference type="CDD" id="cd00086">
    <property type="entry name" value="homeodomain"/>
    <property type="match status" value="1"/>
</dbReference>
<evidence type="ECO:0000256" key="1">
    <source>
        <dbReference type="ARBA" id="ARBA00004123"/>
    </source>
</evidence>
<feature type="DNA-binding region" description="Homeobox" evidence="5">
    <location>
        <begin position="145"/>
        <end position="204"/>
    </location>
</feature>
<sequence>MPCRFLGSQYCSRMTQNWTEADRLGGRTGQVIFLEESLHGDKTSVPERSPNLAAQPKFSFSIDAILSADYREPAMLHAHHSQTVAPKHSHASLLLPYVCIPASAPSQQLHRLKPYKQHHYSCETELYGSNSYPNYLMCRRAWKTCRRIRTIFTAEQLKKLEEVFSKQRYMTGTEKVLLASALRLTETQVKVWFQNRRTKWRRNEEDKAQQSTYGTIGGQ</sequence>
<dbReference type="SMART" id="SM00389">
    <property type="entry name" value="HOX"/>
    <property type="match status" value="1"/>
</dbReference>
<dbReference type="AlphaFoldDB" id="A0ABD1IRE9"/>
<evidence type="ECO:0000256" key="2">
    <source>
        <dbReference type="ARBA" id="ARBA00023125"/>
    </source>
</evidence>
<keyword evidence="4 5" id="KW-0539">Nucleus</keyword>
<protein>
    <recommendedName>
        <fullName evidence="7">Homeobox domain-containing protein</fullName>
    </recommendedName>
</protein>
<evidence type="ECO:0000256" key="4">
    <source>
        <dbReference type="ARBA" id="ARBA00023242"/>
    </source>
</evidence>
<accession>A0ABD1IRE9</accession>
<dbReference type="Pfam" id="PF00046">
    <property type="entry name" value="Homeodomain"/>
    <property type="match status" value="1"/>
</dbReference>
<dbReference type="Proteomes" id="UP001591681">
    <property type="component" value="Unassembled WGS sequence"/>
</dbReference>
<evidence type="ECO:0000256" key="5">
    <source>
        <dbReference type="PROSITE-ProRule" id="PRU00108"/>
    </source>
</evidence>
<dbReference type="PROSITE" id="PS50071">
    <property type="entry name" value="HOMEOBOX_2"/>
    <property type="match status" value="1"/>
</dbReference>
<reference evidence="8 9" key="1">
    <citation type="submission" date="2024-09" db="EMBL/GenBank/DDBJ databases">
        <title>A chromosome-level genome assembly of Gray's grenadier anchovy, Coilia grayii.</title>
        <authorList>
            <person name="Fu Z."/>
        </authorList>
    </citation>
    <scope>NUCLEOTIDE SEQUENCE [LARGE SCALE GENOMIC DNA]</scope>
    <source>
        <strain evidence="8">G4</strain>
        <tissue evidence="8">Muscle</tissue>
    </source>
</reference>
<evidence type="ECO:0000256" key="3">
    <source>
        <dbReference type="ARBA" id="ARBA00023155"/>
    </source>
</evidence>
<gene>
    <name evidence="8" type="ORF">ACEWY4_026908</name>
</gene>
<keyword evidence="9" id="KW-1185">Reference proteome</keyword>
<dbReference type="InterPro" id="IPR017970">
    <property type="entry name" value="Homeobox_CS"/>
</dbReference>
<keyword evidence="2 5" id="KW-0238">DNA-binding</keyword>
<name>A0ABD1IRE9_9TELE</name>
<organism evidence="8 9">
    <name type="scientific">Coilia grayii</name>
    <name type="common">Gray's grenadier anchovy</name>
    <dbReference type="NCBI Taxonomy" id="363190"/>
    <lineage>
        <taxon>Eukaryota</taxon>
        <taxon>Metazoa</taxon>
        <taxon>Chordata</taxon>
        <taxon>Craniata</taxon>
        <taxon>Vertebrata</taxon>
        <taxon>Euteleostomi</taxon>
        <taxon>Actinopterygii</taxon>
        <taxon>Neopterygii</taxon>
        <taxon>Teleostei</taxon>
        <taxon>Clupei</taxon>
        <taxon>Clupeiformes</taxon>
        <taxon>Clupeoidei</taxon>
        <taxon>Engraulidae</taxon>
        <taxon>Coilinae</taxon>
        <taxon>Coilia</taxon>
    </lineage>
</organism>
<dbReference type="PRINTS" id="PR00024">
    <property type="entry name" value="HOMEOBOX"/>
</dbReference>
<dbReference type="EMBL" id="JBHFQA010000024">
    <property type="protein sequence ID" value="KAL2077404.1"/>
    <property type="molecule type" value="Genomic_DNA"/>
</dbReference>
<dbReference type="SUPFAM" id="SSF46689">
    <property type="entry name" value="Homeodomain-like"/>
    <property type="match status" value="1"/>
</dbReference>
<keyword evidence="3 5" id="KW-0371">Homeobox</keyword>
<proteinExistence type="predicted"/>
<evidence type="ECO:0000259" key="7">
    <source>
        <dbReference type="PROSITE" id="PS50071"/>
    </source>
</evidence>